<organism evidence="4 5">
    <name type="scientific">Saccharomonospora xinjiangensis XJ-54</name>
    <dbReference type="NCBI Taxonomy" id="882086"/>
    <lineage>
        <taxon>Bacteria</taxon>
        <taxon>Bacillati</taxon>
        <taxon>Actinomycetota</taxon>
        <taxon>Actinomycetes</taxon>
        <taxon>Pseudonocardiales</taxon>
        <taxon>Pseudonocardiaceae</taxon>
        <taxon>Saccharomonospora</taxon>
    </lineage>
</organism>
<protein>
    <submittedName>
        <fullName evidence="4">Transcriptional regulator</fullName>
    </submittedName>
</protein>
<dbReference type="InterPro" id="IPR050109">
    <property type="entry name" value="HTH-type_TetR-like_transc_reg"/>
</dbReference>
<feature type="domain" description="HTH tetR-type" evidence="3">
    <location>
        <begin position="8"/>
        <end position="68"/>
    </location>
</feature>
<dbReference type="OrthoDB" id="3186364at2"/>
<dbReference type="GO" id="GO:0000976">
    <property type="term" value="F:transcription cis-regulatory region binding"/>
    <property type="evidence" value="ECO:0007669"/>
    <property type="project" value="TreeGrafter"/>
</dbReference>
<keyword evidence="5" id="KW-1185">Reference proteome</keyword>
<dbReference type="Pfam" id="PF00440">
    <property type="entry name" value="TetR_N"/>
    <property type="match status" value="1"/>
</dbReference>
<evidence type="ECO:0000256" key="1">
    <source>
        <dbReference type="ARBA" id="ARBA00023125"/>
    </source>
</evidence>
<dbReference type="STRING" id="882086.SacxiDRAFT_0869"/>
<dbReference type="SUPFAM" id="SSF46689">
    <property type="entry name" value="Homeodomain-like"/>
    <property type="match status" value="1"/>
</dbReference>
<proteinExistence type="predicted"/>
<dbReference type="RefSeq" id="WP_006237248.1">
    <property type="nucleotide sequence ID" value="NZ_JH636049.1"/>
</dbReference>
<dbReference type="AlphaFoldDB" id="I0UZ31"/>
<dbReference type="EMBL" id="JH636049">
    <property type="protein sequence ID" value="EID53134.1"/>
    <property type="molecule type" value="Genomic_DNA"/>
</dbReference>
<evidence type="ECO:0000313" key="5">
    <source>
        <dbReference type="Proteomes" id="UP000004691"/>
    </source>
</evidence>
<dbReference type="PANTHER" id="PTHR30055">
    <property type="entry name" value="HTH-TYPE TRANSCRIPTIONAL REGULATOR RUTR"/>
    <property type="match status" value="1"/>
</dbReference>
<dbReference type="PROSITE" id="PS01081">
    <property type="entry name" value="HTH_TETR_1"/>
    <property type="match status" value="1"/>
</dbReference>
<accession>I0UZ31</accession>
<evidence type="ECO:0000313" key="4">
    <source>
        <dbReference type="EMBL" id="EID53134.1"/>
    </source>
</evidence>
<evidence type="ECO:0000256" key="2">
    <source>
        <dbReference type="PROSITE-ProRule" id="PRU00335"/>
    </source>
</evidence>
<dbReference type="InterPro" id="IPR009057">
    <property type="entry name" value="Homeodomain-like_sf"/>
</dbReference>
<feature type="DNA-binding region" description="H-T-H motif" evidence="2">
    <location>
        <begin position="31"/>
        <end position="50"/>
    </location>
</feature>
<evidence type="ECO:0000259" key="3">
    <source>
        <dbReference type="PROSITE" id="PS50977"/>
    </source>
</evidence>
<keyword evidence="1 2" id="KW-0238">DNA-binding</keyword>
<dbReference type="GO" id="GO:0003700">
    <property type="term" value="F:DNA-binding transcription factor activity"/>
    <property type="evidence" value="ECO:0007669"/>
    <property type="project" value="TreeGrafter"/>
</dbReference>
<dbReference type="Gene3D" id="1.10.357.10">
    <property type="entry name" value="Tetracycline Repressor, domain 2"/>
    <property type="match status" value="1"/>
</dbReference>
<gene>
    <name evidence="4" type="ORF">SacxiDRAFT_0869</name>
</gene>
<dbReference type="PROSITE" id="PS50977">
    <property type="entry name" value="HTH_TETR_2"/>
    <property type="match status" value="1"/>
</dbReference>
<dbReference type="Proteomes" id="UP000004691">
    <property type="component" value="Unassembled WGS sequence"/>
</dbReference>
<dbReference type="eggNOG" id="COG1309">
    <property type="taxonomic scope" value="Bacteria"/>
</dbReference>
<reference evidence="4 5" key="1">
    <citation type="submission" date="2012-01" db="EMBL/GenBank/DDBJ databases">
        <title>Improved High-Quality Draft sequence of Saccharomonospora xinjiangensis XJ-54.</title>
        <authorList>
            <consortium name="US DOE Joint Genome Institute"/>
            <person name="Lucas S."/>
            <person name="Han J."/>
            <person name="Lapidus A."/>
            <person name="Cheng J.-F."/>
            <person name="Goodwin L."/>
            <person name="Pitluck S."/>
            <person name="Peters L."/>
            <person name="Mikhailova N."/>
            <person name="Teshima H."/>
            <person name="Detter J.C."/>
            <person name="Han C."/>
            <person name="Tapia R."/>
            <person name="Land M."/>
            <person name="Hauser L."/>
            <person name="Kyrpides N."/>
            <person name="Ivanova N."/>
            <person name="Pagani I."/>
            <person name="Brambilla E.-M."/>
            <person name="Klenk H.-P."/>
            <person name="Woyke T."/>
        </authorList>
    </citation>
    <scope>NUCLEOTIDE SEQUENCE [LARGE SCALE GENOMIC DNA]</scope>
    <source>
        <strain evidence="4 5">XJ-54</strain>
    </source>
</reference>
<dbReference type="PRINTS" id="PR00455">
    <property type="entry name" value="HTHTETR"/>
</dbReference>
<dbReference type="PANTHER" id="PTHR30055:SF226">
    <property type="entry name" value="HTH-TYPE TRANSCRIPTIONAL REGULATOR PKSA"/>
    <property type="match status" value="1"/>
</dbReference>
<dbReference type="InterPro" id="IPR023772">
    <property type="entry name" value="DNA-bd_HTH_TetR-type_CS"/>
</dbReference>
<dbReference type="HOGENOM" id="CLU_083278_0_0_11"/>
<sequence length="197" mass="21351">MSAGTAADDTRSRLLATALRLFSKHGVGGTSLQMIADELGVTKAAVYYHFKTKDEITEAVAAPALQELLARMDEAERQRTRGAQIDQALSGFVDIIVRYRSLIALFNSDPGIMRAIERSLDGVENFAARMRTLLAGPDPDLATAINVNVMLAGLALAGGAPEQADLDDETLRTHLFDIGRRMLGRPKRRGARAEDKS</sequence>
<name>I0UZ31_9PSEU</name>
<dbReference type="InterPro" id="IPR001647">
    <property type="entry name" value="HTH_TetR"/>
</dbReference>